<keyword evidence="4 7" id="KW-1133">Transmembrane helix</keyword>
<dbReference type="InterPro" id="IPR052027">
    <property type="entry name" value="PspC"/>
</dbReference>
<comment type="caution">
    <text evidence="9">The sequence shown here is derived from an EMBL/GenBank/DDBJ whole genome shotgun (WGS) entry which is preliminary data.</text>
</comment>
<dbReference type="RefSeq" id="WP_147257052.1">
    <property type="nucleotide sequence ID" value="NZ_VIWU01000001.1"/>
</dbReference>
<sequence>MDSTTEQATTRLTKDAPDPALPGDAGVPPYLAPVPEPAAEPKFRLRRSRTDRMIGGVCGGLAESLGVDAAVIRIGLVTLTVLGFGTGIVIYAAIWMLAPETDEP</sequence>
<dbReference type="AlphaFoldDB" id="A0A561SSX4"/>
<dbReference type="GO" id="GO:0005886">
    <property type="term" value="C:plasma membrane"/>
    <property type="evidence" value="ECO:0007669"/>
    <property type="project" value="UniProtKB-SubCell"/>
</dbReference>
<organism evidence="9 10">
    <name type="scientific">Pseudonocardia hierapolitana</name>
    <dbReference type="NCBI Taxonomy" id="1128676"/>
    <lineage>
        <taxon>Bacteria</taxon>
        <taxon>Bacillati</taxon>
        <taxon>Actinomycetota</taxon>
        <taxon>Actinomycetes</taxon>
        <taxon>Pseudonocardiales</taxon>
        <taxon>Pseudonocardiaceae</taxon>
        <taxon>Pseudonocardia</taxon>
    </lineage>
</organism>
<keyword evidence="10" id="KW-1185">Reference proteome</keyword>
<keyword evidence="2" id="KW-1003">Cell membrane</keyword>
<dbReference type="Proteomes" id="UP000321261">
    <property type="component" value="Unassembled WGS sequence"/>
</dbReference>
<proteinExistence type="predicted"/>
<evidence type="ECO:0000256" key="6">
    <source>
        <dbReference type="SAM" id="MobiDB-lite"/>
    </source>
</evidence>
<feature type="compositionally biased region" description="Polar residues" evidence="6">
    <location>
        <begin position="1"/>
        <end position="11"/>
    </location>
</feature>
<dbReference type="Pfam" id="PF04024">
    <property type="entry name" value="PspC"/>
    <property type="match status" value="1"/>
</dbReference>
<evidence type="ECO:0000256" key="1">
    <source>
        <dbReference type="ARBA" id="ARBA00004162"/>
    </source>
</evidence>
<evidence type="ECO:0000313" key="10">
    <source>
        <dbReference type="Proteomes" id="UP000321261"/>
    </source>
</evidence>
<reference evidence="9 10" key="1">
    <citation type="submission" date="2019-06" db="EMBL/GenBank/DDBJ databases">
        <title>Sequencing the genomes of 1000 actinobacteria strains.</title>
        <authorList>
            <person name="Klenk H.-P."/>
        </authorList>
    </citation>
    <scope>NUCLEOTIDE SEQUENCE [LARGE SCALE GENOMIC DNA]</scope>
    <source>
        <strain evidence="9 10">DSM 45671</strain>
    </source>
</reference>
<accession>A0A561SSX4</accession>
<feature type="region of interest" description="Disordered" evidence="6">
    <location>
        <begin position="1"/>
        <end position="41"/>
    </location>
</feature>
<keyword evidence="5 7" id="KW-0472">Membrane</keyword>
<evidence type="ECO:0000313" key="9">
    <source>
        <dbReference type="EMBL" id="TWF77968.1"/>
    </source>
</evidence>
<dbReference type="EMBL" id="VIWU01000001">
    <property type="protein sequence ID" value="TWF77968.1"/>
    <property type="molecule type" value="Genomic_DNA"/>
</dbReference>
<dbReference type="OrthoDB" id="7359894at2"/>
<evidence type="ECO:0000256" key="5">
    <source>
        <dbReference type="ARBA" id="ARBA00023136"/>
    </source>
</evidence>
<comment type="subcellular location">
    <subcellularLocation>
        <location evidence="1">Cell membrane</location>
        <topology evidence="1">Single-pass membrane protein</topology>
    </subcellularLocation>
</comment>
<keyword evidence="3 7" id="KW-0812">Transmembrane</keyword>
<dbReference type="PANTHER" id="PTHR33885">
    <property type="entry name" value="PHAGE SHOCK PROTEIN C"/>
    <property type="match status" value="1"/>
</dbReference>
<protein>
    <submittedName>
        <fullName evidence="9">Phage shock protein C (PspC) family protein</fullName>
    </submittedName>
</protein>
<gene>
    <name evidence="9" type="ORF">FHX44_113885</name>
</gene>
<name>A0A561SSX4_9PSEU</name>
<feature type="transmembrane region" description="Helical" evidence="7">
    <location>
        <begin position="74"/>
        <end position="98"/>
    </location>
</feature>
<evidence type="ECO:0000259" key="8">
    <source>
        <dbReference type="Pfam" id="PF04024"/>
    </source>
</evidence>
<dbReference type="PANTHER" id="PTHR33885:SF3">
    <property type="entry name" value="PHAGE SHOCK PROTEIN C"/>
    <property type="match status" value="1"/>
</dbReference>
<feature type="domain" description="Phage shock protein PspC N-terminal" evidence="8">
    <location>
        <begin position="44"/>
        <end position="100"/>
    </location>
</feature>
<dbReference type="InterPro" id="IPR007168">
    <property type="entry name" value="Phageshock_PspC_N"/>
</dbReference>
<evidence type="ECO:0000256" key="7">
    <source>
        <dbReference type="SAM" id="Phobius"/>
    </source>
</evidence>
<evidence type="ECO:0000256" key="4">
    <source>
        <dbReference type="ARBA" id="ARBA00022989"/>
    </source>
</evidence>
<evidence type="ECO:0000256" key="3">
    <source>
        <dbReference type="ARBA" id="ARBA00022692"/>
    </source>
</evidence>
<evidence type="ECO:0000256" key="2">
    <source>
        <dbReference type="ARBA" id="ARBA00022475"/>
    </source>
</evidence>